<dbReference type="AlphaFoldDB" id="A0A1I7W9S3"/>
<dbReference type="WBParaSite" id="Hba_01399">
    <property type="protein sequence ID" value="Hba_01399"/>
    <property type="gene ID" value="Hba_01399"/>
</dbReference>
<evidence type="ECO:0000313" key="2">
    <source>
        <dbReference type="WBParaSite" id="Hba_01399"/>
    </source>
</evidence>
<accession>A0A1I7W9S3</accession>
<keyword evidence="1" id="KW-1185">Reference proteome</keyword>
<protein>
    <submittedName>
        <fullName evidence="2">Ovule protein</fullName>
    </submittedName>
</protein>
<proteinExistence type="predicted"/>
<dbReference type="Proteomes" id="UP000095283">
    <property type="component" value="Unplaced"/>
</dbReference>
<reference evidence="2" key="1">
    <citation type="submission" date="2016-11" db="UniProtKB">
        <authorList>
            <consortium name="WormBaseParasite"/>
        </authorList>
    </citation>
    <scope>IDENTIFICATION</scope>
</reference>
<organism evidence="1 2">
    <name type="scientific">Heterorhabditis bacteriophora</name>
    <name type="common">Entomopathogenic nematode worm</name>
    <dbReference type="NCBI Taxonomy" id="37862"/>
    <lineage>
        <taxon>Eukaryota</taxon>
        <taxon>Metazoa</taxon>
        <taxon>Ecdysozoa</taxon>
        <taxon>Nematoda</taxon>
        <taxon>Chromadorea</taxon>
        <taxon>Rhabditida</taxon>
        <taxon>Rhabditina</taxon>
        <taxon>Rhabditomorpha</taxon>
        <taxon>Strongyloidea</taxon>
        <taxon>Heterorhabditidae</taxon>
        <taxon>Heterorhabditis</taxon>
    </lineage>
</organism>
<name>A0A1I7W9S3_HETBA</name>
<sequence>MDSMDLIWLEPQFMFDGPPHRCWTDIEEKKLTADKYILDQISSNVRKWIYAMKSVIGPRKSGSMSARNSDILSMEWNLHT</sequence>
<evidence type="ECO:0000313" key="1">
    <source>
        <dbReference type="Proteomes" id="UP000095283"/>
    </source>
</evidence>